<name>F0WX85_9STRA</name>
<dbReference type="InterPro" id="IPR052579">
    <property type="entry name" value="Zinc_finger_SWIM"/>
</dbReference>
<evidence type="ECO:0000256" key="1">
    <source>
        <dbReference type="SAM" id="MobiDB-lite"/>
    </source>
</evidence>
<protein>
    <submittedName>
        <fullName evidence="3">Uncharacterized protein AlNc14C345G10840</fullName>
    </submittedName>
</protein>
<dbReference type="PANTHER" id="PTHR31569:SF4">
    <property type="entry name" value="SWIM-TYPE DOMAIN-CONTAINING PROTEIN"/>
    <property type="match status" value="1"/>
</dbReference>
<dbReference type="Pfam" id="PF10551">
    <property type="entry name" value="MULE"/>
    <property type="match status" value="1"/>
</dbReference>
<feature type="region of interest" description="Disordered" evidence="1">
    <location>
        <begin position="340"/>
        <end position="363"/>
    </location>
</feature>
<proteinExistence type="predicted"/>
<dbReference type="AlphaFoldDB" id="F0WX85"/>
<reference evidence="3" key="1">
    <citation type="journal article" date="2011" name="PLoS Biol.">
        <title>Gene gain and loss during evolution of obligate parasitism in the white rust pathogen of Arabidopsis thaliana.</title>
        <authorList>
            <person name="Kemen E."/>
            <person name="Gardiner A."/>
            <person name="Schultz-Larsen T."/>
            <person name="Kemen A.C."/>
            <person name="Balmuth A.L."/>
            <person name="Robert-Seilaniantz A."/>
            <person name="Bailey K."/>
            <person name="Holub E."/>
            <person name="Studholme D.J."/>
            <person name="Maclean D."/>
            <person name="Jones J.D."/>
        </authorList>
    </citation>
    <scope>NUCLEOTIDE SEQUENCE</scope>
</reference>
<dbReference type="HOGENOM" id="CLU_693388_0_0_1"/>
<evidence type="ECO:0000259" key="2">
    <source>
        <dbReference type="Pfam" id="PF10551"/>
    </source>
</evidence>
<feature type="domain" description="MULE transposase" evidence="2">
    <location>
        <begin position="61"/>
        <end position="118"/>
    </location>
</feature>
<reference evidence="3" key="2">
    <citation type="submission" date="2011-02" db="EMBL/GenBank/DDBJ databases">
        <authorList>
            <person name="MacLean D."/>
        </authorList>
    </citation>
    <scope>NUCLEOTIDE SEQUENCE</scope>
</reference>
<dbReference type="InterPro" id="IPR018289">
    <property type="entry name" value="MULE_transposase_dom"/>
</dbReference>
<organism evidence="3">
    <name type="scientific">Albugo laibachii Nc14</name>
    <dbReference type="NCBI Taxonomy" id="890382"/>
    <lineage>
        <taxon>Eukaryota</taxon>
        <taxon>Sar</taxon>
        <taxon>Stramenopiles</taxon>
        <taxon>Oomycota</taxon>
        <taxon>Peronosporomycetes</taxon>
        <taxon>Albuginales</taxon>
        <taxon>Albuginaceae</taxon>
        <taxon>Albugo</taxon>
    </lineage>
</organism>
<evidence type="ECO:0000313" key="3">
    <source>
        <dbReference type="EMBL" id="CCA26077.1"/>
    </source>
</evidence>
<sequence length="398" mass="45596">MPIHALFDELQAKNYRFDIMHDAKGQNCSLMFANPEFIALAVEFCDVVLLGCTYKTNKERKRTTTYGVLPRSNRCLRDVETQKPRVLVSDNDLALLNAEKRVFPNATRLLCRWHINKNVVAKCEVHFIDGDEWEEMIADWSALFYAASVEVLEAQWESFEDKYQHHPAKRGLEPSSTSATSQHREQNHLHWVIDHQVVEQRKLHADNRLERQIFAVAQKYSQVVYKVSSLALTLVHEHHAIAKQCTPNFRMRMGLPCKHSVQQSTDADAPLTLNDFDSPWWLDRLTPASAAGELTSNVRIDDLYPKLLQVFDTAPVHQQIAIRAHIAEKILKVPSVSVRDPVATNPKERPSGASSRRKQMRHPSTFEYIERSASLTRKCSLCKQFGHNKRTCSSFAIV</sequence>
<gene>
    <name evidence="3" type="primary">AlNc14C345G10840</name>
    <name evidence="3" type="ORF">ALNC14_122210</name>
</gene>
<dbReference type="PANTHER" id="PTHR31569">
    <property type="entry name" value="SWIM-TYPE DOMAIN-CONTAINING PROTEIN"/>
    <property type="match status" value="1"/>
</dbReference>
<dbReference type="EMBL" id="FR824390">
    <property type="protein sequence ID" value="CCA26077.1"/>
    <property type="molecule type" value="Genomic_DNA"/>
</dbReference>
<accession>F0WX85</accession>